<feature type="domain" description="N-acetyltransferase" evidence="1">
    <location>
        <begin position="1"/>
        <end position="137"/>
    </location>
</feature>
<evidence type="ECO:0000313" key="2">
    <source>
        <dbReference type="EMBL" id="PSM53251.1"/>
    </source>
</evidence>
<dbReference type="InterPro" id="IPR000182">
    <property type="entry name" value="GNAT_dom"/>
</dbReference>
<dbReference type="Proteomes" id="UP000240535">
    <property type="component" value="Unassembled WGS sequence"/>
</dbReference>
<reference evidence="3" key="1">
    <citation type="submission" date="2017-10" db="EMBL/GenBank/DDBJ databases">
        <title>Campylobacter species from seals.</title>
        <authorList>
            <person name="Gilbert M.J."/>
            <person name="Zomer A.L."/>
            <person name="Timmerman A.J."/>
            <person name="Duim B."/>
            <person name="Wagenaar J.A."/>
        </authorList>
    </citation>
    <scope>NUCLEOTIDE SEQUENCE [LARGE SCALE GENOMIC DNA]</scope>
    <source>
        <strain evidence="3">17S00004-5</strain>
    </source>
</reference>
<proteinExistence type="predicted"/>
<dbReference type="RefSeq" id="WP_106869859.1">
    <property type="nucleotide sequence ID" value="NZ_CP053841.1"/>
</dbReference>
<organism evidence="2 3">
    <name type="scientific">Campylobacter blaseri</name>
    <dbReference type="NCBI Taxonomy" id="2042961"/>
    <lineage>
        <taxon>Bacteria</taxon>
        <taxon>Pseudomonadati</taxon>
        <taxon>Campylobacterota</taxon>
        <taxon>Epsilonproteobacteria</taxon>
        <taxon>Campylobacterales</taxon>
        <taxon>Campylobacteraceae</taxon>
        <taxon>Campylobacter</taxon>
    </lineage>
</organism>
<evidence type="ECO:0000313" key="3">
    <source>
        <dbReference type="Proteomes" id="UP000240535"/>
    </source>
</evidence>
<gene>
    <name evidence="2" type="ORF">CQ405_01535</name>
</gene>
<protein>
    <submittedName>
        <fullName evidence="2">GNAT family N-acetyltransferase</fullName>
    </submittedName>
</protein>
<comment type="caution">
    <text evidence="2">The sequence shown here is derived from an EMBL/GenBank/DDBJ whole genome shotgun (WGS) entry which is preliminary data.</text>
</comment>
<dbReference type="CDD" id="cd04301">
    <property type="entry name" value="NAT_SF"/>
    <property type="match status" value="1"/>
</dbReference>
<accession>A0A2P8R421</accession>
<dbReference type="Pfam" id="PF00583">
    <property type="entry name" value="Acetyltransf_1"/>
    <property type="match status" value="1"/>
</dbReference>
<dbReference type="EMBL" id="PDHH01000001">
    <property type="protein sequence ID" value="PSM53251.1"/>
    <property type="molecule type" value="Genomic_DNA"/>
</dbReference>
<dbReference type="InterPro" id="IPR016181">
    <property type="entry name" value="Acyl_CoA_acyltransferase"/>
</dbReference>
<dbReference type="AlphaFoldDB" id="A0A2P8R421"/>
<name>A0A2P8R421_9BACT</name>
<dbReference type="SUPFAM" id="SSF55729">
    <property type="entry name" value="Acyl-CoA N-acyltransferases (Nat)"/>
    <property type="match status" value="1"/>
</dbReference>
<keyword evidence="3" id="KW-1185">Reference proteome</keyword>
<dbReference type="PROSITE" id="PS51186">
    <property type="entry name" value="GNAT"/>
    <property type="match status" value="1"/>
</dbReference>
<dbReference type="GO" id="GO:0016747">
    <property type="term" value="F:acyltransferase activity, transferring groups other than amino-acyl groups"/>
    <property type="evidence" value="ECO:0007669"/>
    <property type="project" value="InterPro"/>
</dbReference>
<evidence type="ECO:0000259" key="1">
    <source>
        <dbReference type="PROSITE" id="PS51186"/>
    </source>
</evidence>
<dbReference type="OrthoDB" id="529907at2"/>
<sequence>MKIRLAHSSDVKRLLEIENRVFSKDEFALSKANFYYHIRKNLLYVSVGEKDEILGYILVFNKLKIPRIYSFAVAVQHQGIGSKLLNFVCDKFEALQLEVRADNFNAIRLYGKFGFKKYKILKAYYPDGADGIKMKKL</sequence>
<keyword evidence="2" id="KW-0808">Transferase</keyword>
<dbReference type="Gene3D" id="3.40.630.30">
    <property type="match status" value="1"/>
</dbReference>